<evidence type="ECO:0000313" key="2">
    <source>
        <dbReference type="Proteomes" id="UP000299102"/>
    </source>
</evidence>
<reference evidence="1 2" key="1">
    <citation type="journal article" date="2019" name="Commun. Biol.">
        <title>The bagworm genome reveals a unique fibroin gene that provides high tensile strength.</title>
        <authorList>
            <person name="Kono N."/>
            <person name="Nakamura H."/>
            <person name="Ohtoshi R."/>
            <person name="Tomita M."/>
            <person name="Numata K."/>
            <person name="Arakawa K."/>
        </authorList>
    </citation>
    <scope>NUCLEOTIDE SEQUENCE [LARGE SCALE GENOMIC DNA]</scope>
</reference>
<keyword evidence="2" id="KW-1185">Reference proteome</keyword>
<evidence type="ECO:0000313" key="1">
    <source>
        <dbReference type="EMBL" id="GBP05000.1"/>
    </source>
</evidence>
<gene>
    <name evidence="1" type="ORF">EVAR_3355_1</name>
</gene>
<proteinExistence type="predicted"/>
<dbReference type="AlphaFoldDB" id="A0A4C1SUV6"/>
<name>A0A4C1SUV6_EUMVA</name>
<protein>
    <submittedName>
        <fullName evidence="1">Uncharacterized protein</fullName>
    </submittedName>
</protein>
<comment type="caution">
    <text evidence="1">The sequence shown here is derived from an EMBL/GenBank/DDBJ whole genome shotgun (WGS) entry which is preliminary data.</text>
</comment>
<organism evidence="1 2">
    <name type="scientific">Eumeta variegata</name>
    <name type="common">Bagworm moth</name>
    <name type="synonym">Eumeta japonica</name>
    <dbReference type="NCBI Taxonomy" id="151549"/>
    <lineage>
        <taxon>Eukaryota</taxon>
        <taxon>Metazoa</taxon>
        <taxon>Ecdysozoa</taxon>
        <taxon>Arthropoda</taxon>
        <taxon>Hexapoda</taxon>
        <taxon>Insecta</taxon>
        <taxon>Pterygota</taxon>
        <taxon>Neoptera</taxon>
        <taxon>Endopterygota</taxon>
        <taxon>Lepidoptera</taxon>
        <taxon>Glossata</taxon>
        <taxon>Ditrysia</taxon>
        <taxon>Tineoidea</taxon>
        <taxon>Psychidae</taxon>
        <taxon>Oiketicinae</taxon>
        <taxon>Eumeta</taxon>
    </lineage>
</organism>
<dbReference type="Proteomes" id="UP000299102">
    <property type="component" value="Unassembled WGS sequence"/>
</dbReference>
<sequence>MHHRWGSGRMREHARGLAQLRKETMSVGLRGKKFRLADTSLMGFIPIRAGEGSTLVWLGDCQYCLTLATQLSFAASLGGQWHTELEWH</sequence>
<dbReference type="EMBL" id="BGZK01000016">
    <property type="protein sequence ID" value="GBP05000.1"/>
    <property type="molecule type" value="Genomic_DNA"/>
</dbReference>
<accession>A0A4C1SUV6</accession>